<gene>
    <name evidence="1" type="ORF">DFJ65_2612</name>
</gene>
<dbReference type="PANTHER" id="PTHR38479">
    <property type="entry name" value="LMO0824 PROTEIN"/>
    <property type="match status" value="1"/>
</dbReference>
<evidence type="ECO:0000313" key="2">
    <source>
        <dbReference type="Proteomes" id="UP000256253"/>
    </source>
</evidence>
<sequence length="378" mass="41404">MTARVVDRQWVNRRRLAVQRLSSTPLPHAADAVRLLTCVQSQDAPLAAHSLAMRSRDTRYAEVVAAQARGDWVRTHILRPTWHFVAPQDLRWIQALTGPKVERSDAARLRQLGITADVMDAGLDLLREVLADGAALSRAELGPIFAERGLPGPGEAIAHQLIVAEVRAVICSGAPRLTGNTAEHTYALVAEVIPAVEADSWPREHAACMLTHRFYAGHGPASERDLQRWSGLTLTEIRSATAELTSSPTLRDTHPLEAVELDGDTLWFDPRVPARTTRRQSAYLLSTFDEAALTYPASGFPRRDAGADRVRMLSQAARGVIIVDGSDVGTFGRTIGPHDVRVTIRAEVNLSADARDAIAHAAQFLADFHDRPLRLDFS</sequence>
<comment type="caution">
    <text evidence="1">The sequence shown here is derived from an EMBL/GenBank/DDBJ whole genome shotgun (WGS) entry which is preliminary data.</text>
</comment>
<proteinExistence type="predicted"/>
<accession>A0A3D9USQ5</accession>
<dbReference type="EMBL" id="QTUA01000001">
    <property type="protein sequence ID" value="REF31543.1"/>
    <property type="molecule type" value="Genomic_DNA"/>
</dbReference>
<dbReference type="Pfam" id="PF06224">
    <property type="entry name" value="AlkZ-like"/>
    <property type="match status" value="1"/>
</dbReference>
<dbReference type="OrthoDB" id="9148135at2"/>
<evidence type="ECO:0000313" key="1">
    <source>
        <dbReference type="EMBL" id="REF31543.1"/>
    </source>
</evidence>
<protein>
    <submittedName>
        <fullName evidence="1">Winged helix DNA-binding protein</fullName>
    </submittedName>
</protein>
<keyword evidence="2" id="KW-1185">Reference proteome</keyword>
<reference evidence="1 2" key="1">
    <citation type="submission" date="2018-08" db="EMBL/GenBank/DDBJ databases">
        <title>Sequencing the genomes of 1000 actinobacteria strains.</title>
        <authorList>
            <person name="Klenk H.-P."/>
        </authorList>
    </citation>
    <scope>NUCLEOTIDE SEQUENCE [LARGE SCALE GENOMIC DNA]</scope>
    <source>
        <strain evidence="1 2">DSM 22967</strain>
    </source>
</reference>
<dbReference type="InterPro" id="IPR009351">
    <property type="entry name" value="AlkZ-like"/>
</dbReference>
<keyword evidence="1" id="KW-0238">DNA-binding</keyword>
<name>A0A3D9USQ5_9MICO</name>
<dbReference type="Proteomes" id="UP000256253">
    <property type="component" value="Unassembled WGS sequence"/>
</dbReference>
<dbReference type="RefSeq" id="WP_115923363.1">
    <property type="nucleotide sequence ID" value="NZ_QTUA01000001.1"/>
</dbReference>
<dbReference type="PANTHER" id="PTHR38479:SF2">
    <property type="entry name" value="WINGED HELIX DNA-BINDING DOMAIN-CONTAINING PROTEIN"/>
    <property type="match status" value="1"/>
</dbReference>
<dbReference type="AlphaFoldDB" id="A0A3D9USQ5"/>
<organism evidence="1 2">
    <name type="scientific">Calidifontibacter indicus</name>
    <dbReference type="NCBI Taxonomy" id="419650"/>
    <lineage>
        <taxon>Bacteria</taxon>
        <taxon>Bacillati</taxon>
        <taxon>Actinomycetota</taxon>
        <taxon>Actinomycetes</taxon>
        <taxon>Micrococcales</taxon>
        <taxon>Dermacoccaceae</taxon>
        <taxon>Calidifontibacter</taxon>
    </lineage>
</organism>
<dbReference type="GO" id="GO:0003677">
    <property type="term" value="F:DNA binding"/>
    <property type="evidence" value="ECO:0007669"/>
    <property type="project" value="UniProtKB-KW"/>
</dbReference>